<dbReference type="EMBL" id="BKCJ010002093">
    <property type="protein sequence ID" value="GEU46202.1"/>
    <property type="molecule type" value="Genomic_DNA"/>
</dbReference>
<keyword evidence="1" id="KW-0808">Transferase</keyword>
<feature type="compositionally biased region" description="Acidic residues" evidence="7">
    <location>
        <begin position="50"/>
        <end position="59"/>
    </location>
</feature>
<dbReference type="Gene3D" id="3.10.10.10">
    <property type="entry name" value="HIV Type 1 Reverse Transcriptase, subunit A, domain 1"/>
    <property type="match status" value="1"/>
</dbReference>
<dbReference type="SUPFAM" id="SSF56672">
    <property type="entry name" value="DNA/RNA polymerases"/>
    <property type="match status" value="1"/>
</dbReference>
<evidence type="ECO:0000256" key="3">
    <source>
        <dbReference type="ARBA" id="ARBA00022722"/>
    </source>
</evidence>
<protein>
    <submittedName>
        <fullName evidence="9">Putative reverse transcriptase domain-containing protein</fullName>
    </submittedName>
</protein>
<dbReference type="GO" id="GO:0004519">
    <property type="term" value="F:endonuclease activity"/>
    <property type="evidence" value="ECO:0007669"/>
    <property type="project" value="UniProtKB-KW"/>
</dbReference>
<dbReference type="AlphaFoldDB" id="A0A6L2KBW4"/>
<evidence type="ECO:0000313" key="9">
    <source>
        <dbReference type="EMBL" id="GEU46202.1"/>
    </source>
</evidence>
<feature type="region of interest" description="Disordered" evidence="7">
    <location>
        <begin position="253"/>
        <end position="288"/>
    </location>
</feature>
<dbReference type="Gene3D" id="3.30.70.270">
    <property type="match status" value="1"/>
</dbReference>
<dbReference type="SUPFAM" id="SSF53098">
    <property type="entry name" value="Ribonuclease H-like"/>
    <property type="match status" value="1"/>
</dbReference>
<dbReference type="GO" id="GO:0016787">
    <property type="term" value="F:hydrolase activity"/>
    <property type="evidence" value="ECO:0007669"/>
    <property type="project" value="UniProtKB-KW"/>
</dbReference>
<evidence type="ECO:0000256" key="4">
    <source>
        <dbReference type="ARBA" id="ARBA00022759"/>
    </source>
</evidence>
<feature type="compositionally biased region" description="Basic and acidic residues" evidence="7">
    <location>
        <begin position="804"/>
        <end position="822"/>
    </location>
</feature>
<keyword evidence="6 9" id="KW-0695">RNA-directed DNA polymerase</keyword>
<dbReference type="InterPro" id="IPR043502">
    <property type="entry name" value="DNA/RNA_pol_sf"/>
</dbReference>
<dbReference type="InterPro" id="IPR053134">
    <property type="entry name" value="RNA-dir_DNA_polymerase"/>
</dbReference>
<evidence type="ECO:0000256" key="6">
    <source>
        <dbReference type="ARBA" id="ARBA00022918"/>
    </source>
</evidence>
<dbReference type="InterPro" id="IPR043128">
    <property type="entry name" value="Rev_trsase/Diguanyl_cyclase"/>
</dbReference>
<name>A0A6L2KBW4_TANCI</name>
<evidence type="ECO:0000256" key="5">
    <source>
        <dbReference type="ARBA" id="ARBA00022801"/>
    </source>
</evidence>
<evidence type="ECO:0000256" key="7">
    <source>
        <dbReference type="SAM" id="MobiDB-lite"/>
    </source>
</evidence>
<dbReference type="Pfam" id="PF00078">
    <property type="entry name" value="RVT_1"/>
    <property type="match status" value="1"/>
</dbReference>
<feature type="region of interest" description="Disordered" evidence="7">
    <location>
        <begin position="426"/>
        <end position="449"/>
    </location>
</feature>
<feature type="region of interest" description="Disordered" evidence="7">
    <location>
        <begin position="31"/>
        <end position="105"/>
    </location>
</feature>
<accession>A0A6L2KBW4</accession>
<feature type="region of interest" description="Disordered" evidence="7">
    <location>
        <begin position="799"/>
        <end position="822"/>
    </location>
</feature>
<evidence type="ECO:0000256" key="2">
    <source>
        <dbReference type="ARBA" id="ARBA00022695"/>
    </source>
</evidence>
<keyword evidence="2" id="KW-0548">Nucleotidyltransferase</keyword>
<dbReference type="InterPro" id="IPR041373">
    <property type="entry name" value="RT_RNaseH"/>
</dbReference>
<dbReference type="InterPro" id="IPR005162">
    <property type="entry name" value="Retrotrans_gag_dom"/>
</dbReference>
<dbReference type="PROSITE" id="PS50878">
    <property type="entry name" value="RT_POL"/>
    <property type="match status" value="1"/>
</dbReference>
<keyword evidence="5" id="KW-0378">Hydrolase</keyword>
<sequence>MSSDDGSSDVGSSGVIVLRYDGLPMMPDDPYSYVEAAMQEPPPLDFVPEHEEEDDEDLKEDPVDYLTDRDDDDDEDEEESFVGDANDEEEDEGEDGEEEEHLATTDYVLLPAYRITAMMSIRAQTPIPFLLRAESPSTYHPLPLLPPIVLPSTKVSMVMIRVAAPSNYCLAPPSGTPPLLPIPLPTSSPPLLLPSTDCRAGVLEVVLPPWKRRFHDRTARLMESDARAFREVGYSLWMLVIRHVLRSQMTGTARRGTDTVEDITDSDVSTTKNNNLNGIGSQGSGSGITRAVRPTRECTYTDFLKCQPMNFKVKYATCTLHGVALTWWKSHVETIGHDAAYGMPWNRFRKMMTDKYCSRNEIKKLEIEIWELKVKESDKIKKYVSGLLDVVHGSVIVSKPKTMQNAVEFVTELMDKKIRTFVECQTENKRKQDDNQQQQNKRQNTGRAYTIGPVKKKPYGDLSHCALNATIIMIVKKLLALSAELRGILRGNAQSRRTTTVVIKVEMAMLQQNCMWWAMQGQTQTPTSLRVEFHIDLIPGDAHVAQAPYRLAPSKMKEFSDQLHKLSDKGVIRPSSSPLGALILFVKKKDGSFRMCIDYRELNKLTVKNHYPLLRIDDLFDQLQGSIVYSKIDLRLVYHQLRVRKEDISKMAFRTQYGHCEFQVMPFGLTNASAVFMDLVNRVCKPYLYKFVIVFIDDILIYSRNKKEHKEYLKIAKSMSKLTQKGVKFDWGDKEEPPSRLGDVLMQREKVIAYESRQLKIQEKNYTTRDLELGSVVFALKFRDTICSSLSHDYWFESPQTESRSSDRGIESRELQKERRRRETDPIEKLAIMYLKEILMRHGIPISIISDRDGRFVSNFWRSLHKALGTTLAMSTAYHLETDGQSEKTIQTLEDMLRACIKQMIQAARDRQKSYADLKRKPMEFLVGDRVMLKVLPWKGVVRFGKRGKLNPRYVGPFKVLEKVGSVSYKLELPQELSRVQNTFHVSILNKCYSNESLAVSFDGIHIDDKLNFVEVPVEIIDREVKRLKQSCIPIIKVRWKSRTGPEFTWEREDQFQKKYQHLFTKTAPSSSVTS</sequence>
<dbReference type="PANTHER" id="PTHR24559">
    <property type="entry name" value="TRANSPOSON TY3-I GAG-POL POLYPROTEIN"/>
    <property type="match status" value="1"/>
</dbReference>
<keyword evidence="3" id="KW-0540">Nuclease</keyword>
<organism evidence="9">
    <name type="scientific">Tanacetum cinerariifolium</name>
    <name type="common">Dalmatian daisy</name>
    <name type="synonym">Chrysanthemum cinerariifolium</name>
    <dbReference type="NCBI Taxonomy" id="118510"/>
    <lineage>
        <taxon>Eukaryota</taxon>
        <taxon>Viridiplantae</taxon>
        <taxon>Streptophyta</taxon>
        <taxon>Embryophyta</taxon>
        <taxon>Tracheophyta</taxon>
        <taxon>Spermatophyta</taxon>
        <taxon>Magnoliopsida</taxon>
        <taxon>eudicotyledons</taxon>
        <taxon>Gunneridae</taxon>
        <taxon>Pentapetalae</taxon>
        <taxon>asterids</taxon>
        <taxon>campanulids</taxon>
        <taxon>Asterales</taxon>
        <taxon>Asteraceae</taxon>
        <taxon>Asteroideae</taxon>
        <taxon>Anthemideae</taxon>
        <taxon>Anthemidinae</taxon>
        <taxon>Tanacetum</taxon>
    </lineage>
</organism>
<gene>
    <name evidence="9" type="ORF">Tci_018180</name>
</gene>
<proteinExistence type="predicted"/>
<evidence type="ECO:0000256" key="1">
    <source>
        <dbReference type="ARBA" id="ARBA00022679"/>
    </source>
</evidence>
<comment type="caution">
    <text evidence="9">The sequence shown here is derived from an EMBL/GenBank/DDBJ whole genome shotgun (WGS) entry which is preliminary data.</text>
</comment>
<dbReference type="InterPro" id="IPR012337">
    <property type="entry name" value="RNaseH-like_sf"/>
</dbReference>
<dbReference type="Gene3D" id="3.30.420.10">
    <property type="entry name" value="Ribonuclease H-like superfamily/Ribonuclease H"/>
    <property type="match status" value="1"/>
</dbReference>
<feature type="compositionally biased region" description="Acidic residues" evidence="7">
    <location>
        <begin position="69"/>
        <end position="100"/>
    </location>
</feature>
<evidence type="ECO:0000259" key="8">
    <source>
        <dbReference type="PROSITE" id="PS50878"/>
    </source>
</evidence>
<dbReference type="Pfam" id="PF17917">
    <property type="entry name" value="RT_RNaseH"/>
    <property type="match status" value="1"/>
</dbReference>
<dbReference type="InterPro" id="IPR000477">
    <property type="entry name" value="RT_dom"/>
</dbReference>
<keyword evidence="4" id="KW-0255">Endonuclease</keyword>
<feature type="domain" description="Reverse transcriptase" evidence="8">
    <location>
        <begin position="567"/>
        <end position="745"/>
    </location>
</feature>
<dbReference type="InterPro" id="IPR056924">
    <property type="entry name" value="SH3_Tf2-1"/>
</dbReference>
<dbReference type="Pfam" id="PF24626">
    <property type="entry name" value="SH3_Tf2-1"/>
    <property type="match status" value="1"/>
</dbReference>
<dbReference type="PANTHER" id="PTHR24559:SF427">
    <property type="entry name" value="RNA-DIRECTED DNA POLYMERASE"/>
    <property type="match status" value="1"/>
</dbReference>
<dbReference type="InterPro" id="IPR036397">
    <property type="entry name" value="RNaseH_sf"/>
</dbReference>
<dbReference type="CDD" id="cd01647">
    <property type="entry name" value="RT_LTR"/>
    <property type="match status" value="1"/>
</dbReference>
<reference evidence="9" key="1">
    <citation type="journal article" date="2019" name="Sci. Rep.">
        <title>Draft genome of Tanacetum cinerariifolium, the natural source of mosquito coil.</title>
        <authorList>
            <person name="Yamashiro T."/>
            <person name="Shiraishi A."/>
            <person name="Satake H."/>
            <person name="Nakayama K."/>
        </authorList>
    </citation>
    <scope>NUCLEOTIDE SEQUENCE</scope>
</reference>
<dbReference type="GO" id="GO:0003964">
    <property type="term" value="F:RNA-directed DNA polymerase activity"/>
    <property type="evidence" value="ECO:0007669"/>
    <property type="project" value="UniProtKB-KW"/>
</dbReference>
<dbReference type="Pfam" id="PF03732">
    <property type="entry name" value="Retrotrans_gag"/>
    <property type="match status" value="1"/>
</dbReference>
<dbReference type="GO" id="GO:0003676">
    <property type="term" value="F:nucleic acid binding"/>
    <property type="evidence" value="ECO:0007669"/>
    <property type="project" value="InterPro"/>
</dbReference>